<protein>
    <submittedName>
        <fullName evidence="7">DUF92 domain-containing protein</fullName>
    </submittedName>
</protein>
<evidence type="ECO:0000256" key="1">
    <source>
        <dbReference type="ARBA" id="ARBA00004141"/>
    </source>
</evidence>
<comment type="similarity">
    <text evidence="2">Belongs to the TMEM19 family.</text>
</comment>
<keyword evidence="3 6" id="KW-0812">Transmembrane</keyword>
<comment type="caution">
    <text evidence="7">The sequence shown here is derived from an EMBL/GenBank/DDBJ whole genome shotgun (WGS) entry which is preliminary data.</text>
</comment>
<feature type="transmembrane region" description="Helical" evidence="6">
    <location>
        <begin position="184"/>
        <end position="204"/>
    </location>
</feature>
<dbReference type="InterPro" id="IPR002794">
    <property type="entry name" value="DUF92_TMEM19"/>
</dbReference>
<dbReference type="OrthoDB" id="9808500at2"/>
<evidence type="ECO:0000256" key="3">
    <source>
        <dbReference type="ARBA" id="ARBA00022692"/>
    </source>
</evidence>
<sequence length="260" mass="28188">MHNMLYEIPFILMICAAGVWTRSLSVSGGIAAFLSGGMIAAAFEWRGLFVLGVFFLSSSLLSKYKKQEKKKVEEIVAKGDRRDWQQVAANGGPAALFSFIYLIQNGSIWQLCFCASIAAANADTWSSELGVLSKGKPFSIRTFSTVEKGTSGAVSFMGTLAGLMGAICIALAAMFLFSSLEVRQMLFIAAAGFAGNIIDTLLGASLQVEFYCKKCGIKTERKTHCGSRTEKIKGIPFINNETVNFISPFFAGLLIFVLFQ</sequence>
<name>A0A3L7K7F2_9BACI</name>
<dbReference type="EMBL" id="RCVZ01000001">
    <property type="protein sequence ID" value="RLQ98229.1"/>
    <property type="molecule type" value="Genomic_DNA"/>
</dbReference>
<keyword evidence="4 6" id="KW-1133">Transmembrane helix</keyword>
<evidence type="ECO:0000256" key="2">
    <source>
        <dbReference type="ARBA" id="ARBA00009012"/>
    </source>
</evidence>
<dbReference type="RefSeq" id="WP_121678917.1">
    <property type="nucleotide sequence ID" value="NZ_RCVZ01000001.1"/>
</dbReference>
<feature type="transmembrane region" description="Helical" evidence="6">
    <location>
        <begin position="153"/>
        <end position="178"/>
    </location>
</feature>
<dbReference type="PANTHER" id="PTHR13353:SF5">
    <property type="entry name" value="TRANSMEMBRANE PROTEIN 19"/>
    <property type="match status" value="1"/>
</dbReference>
<evidence type="ECO:0000313" key="8">
    <source>
        <dbReference type="Proteomes" id="UP000276770"/>
    </source>
</evidence>
<accession>A0A3L7K7F2</accession>
<dbReference type="PANTHER" id="PTHR13353">
    <property type="entry name" value="TRANSMEMBRANE PROTEIN 19"/>
    <property type="match status" value="1"/>
</dbReference>
<evidence type="ECO:0000256" key="6">
    <source>
        <dbReference type="SAM" id="Phobius"/>
    </source>
</evidence>
<organism evidence="7 8">
    <name type="scientific">Falsibacillus albus</name>
    <dbReference type="NCBI Taxonomy" id="2478915"/>
    <lineage>
        <taxon>Bacteria</taxon>
        <taxon>Bacillati</taxon>
        <taxon>Bacillota</taxon>
        <taxon>Bacilli</taxon>
        <taxon>Bacillales</taxon>
        <taxon>Bacillaceae</taxon>
        <taxon>Falsibacillus</taxon>
    </lineage>
</organism>
<dbReference type="AlphaFoldDB" id="A0A3L7K7F2"/>
<keyword evidence="5 6" id="KW-0472">Membrane</keyword>
<feature type="transmembrane region" description="Helical" evidence="6">
    <location>
        <begin position="242"/>
        <end position="259"/>
    </location>
</feature>
<proteinExistence type="inferred from homology"/>
<feature type="transmembrane region" description="Helical" evidence="6">
    <location>
        <begin position="38"/>
        <end position="61"/>
    </location>
</feature>
<evidence type="ECO:0000313" key="7">
    <source>
        <dbReference type="EMBL" id="RLQ98229.1"/>
    </source>
</evidence>
<dbReference type="Pfam" id="PF01940">
    <property type="entry name" value="DUF92"/>
    <property type="match status" value="1"/>
</dbReference>
<evidence type="ECO:0000256" key="4">
    <source>
        <dbReference type="ARBA" id="ARBA00022989"/>
    </source>
</evidence>
<gene>
    <name evidence="7" type="ORF">D9X91_02255</name>
</gene>
<reference evidence="7 8" key="1">
    <citation type="submission" date="2018-10" db="EMBL/GenBank/DDBJ databases">
        <title>Falsibacillus sp. genome draft.</title>
        <authorList>
            <person name="Shi S."/>
        </authorList>
    </citation>
    <scope>NUCLEOTIDE SEQUENCE [LARGE SCALE GENOMIC DNA]</scope>
    <source>
        <strain evidence="7 8">GY 10110</strain>
    </source>
</reference>
<dbReference type="Proteomes" id="UP000276770">
    <property type="component" value="Unassembled WGS sequence"/>
</dbReference>
<keyword evidence="8" id="KW-1185">Reference proteome</keyword>
<evidence type="ECO:0000256" key="5">
    <source>
        <dbReference type="ARBA" id="ARBA00023136"/>
    </source>
</evidence>
<dbReference type="GO" id="GO:0016020">
    <property type="term" value="C:membrane"/>
    <property type="evidence" value="ECO:0007669"/>
    <property type="project" value="UniProtKB-SubCell"/>
</dbReference>
<comment type="subcellular location">
    <subcellularLocation>
        <location evidence="1">Membrane</location>
        <topology evidence="1">Multi-pass membrane protein</topology>
    </subcellularLocation>
</comment>